<proteinExistence type="predicted"/>
<organism evidence="1">
    <name type="scientific">Arundo donax</name>
    <name type="common">Giant reed</name>
    <name type="synonym">Donax arundinaceus</name>
    <dbReference type="NCBI Taxonomy" id="35708"/>
    <lineage>
        <taxon>Eukaryota</taxon>
        <taxon>Viridiplantae</taxon>
        <taxon>Streptophyta</taxon>
        <taxon>Embryophyta</taxon>
        <taxon>Tracheophyta</taxon>
        <taxon>Spermatophyta</taxon>
        <taxon>Magnoliopsida</taxon>
        <taxon>Liliopsida</taxon>
        <taxon>Poales</taxon>
        <taxon>Poaceae</taxon>
        <taxon>PACMAD clade</taxon>
        <taxon>Arundinoideae</taxon>
        <taxon>Arundineae</taxon>
        <taxon>Arundo</taxon>
    </lineage>
</organism>
<protein>
    <submittedName>
        <fullName evidence="1">Uncharacterized protein</fullName>
    </submittedName>
</protein>
<sequence>MIFLVMLKHRSELRLVPSTDDPYDFLSVQLLLSDGF</sequence>
<dbReference type="EMBL" id="GBRH01239324">
    <property type="protein sequence ID" value="JAD58571.1"/>
    <property type="molecule type" value="Transcribed_RNA"/>
</dbReference>
<reference evidence="1" key="1">
    <citation type="submission" date="2014-09" db="EMBL/GenBank/DDBJ databases">
        <authorList>
            <person name="Magalhaes I.L.F."/>
            <person name="Oliveira U."/>
            <person name="Santos F.R."/>
            <person name="Vidigal T.H.D.A."/>
            <person name="Brescovit A.D."/>
            <person name="Santos A.J."/>
        </authorList>
    </citation>
    <scope>NUCLEOTIDE SEQUENCE</scope>
    <source>
        <tissue evidence="1">Shoot tissue taken approximately 20 cm above the soil surface</tissue>
    </source>
</reference>
<evidence type="ECO:0000313" key="1">
    <source>
        <dbReference type="EMBL" id="JAD58571.1"/>
    </source>
</evidence>
<accession>A0A0A9B5E7</accession>
<dbReference type="AlphaFoldDB" id="A0A0A9B5E7"/>
<reference evidence="1" key="2">
    <citation type="journal article" date="2015" name="Data Brief">
        <title>Shoot transcriptome of the giant reed, Arundo donax.</title>
        <authorList>
            <person name="Barrero R.A."/>
            <person name="Guerrero F.D."/>
            <person name="Moolhuijzen P."/>
            <person name="Goolsby J.A."/>
            <person name="Tidwell J."/>
            <person name="Bellgard S.E."/>
            <person name="Bellgard M.I."/>
        </authorList>
    </citation>
    <scope>NUCLEOTIDE SEQUENCE</scope>
    <source>
        <tissue evidence="1">Shoot tissue taken approximately 20 cm above the soil surface</tissue>
    </source>
</reference>
<name>A0A0A9B5E7_ARUDO</name>